<gene>
    <name evidence="2" type="ORF">FWK35_00021361</name>
</gene>
<dbReference type="Proteomes" id="UP000478052">
    <property type="component" value="Unassembled WGS sequence"/>
</dbReference>
<feature type="transmembrane region" description="Helical" evidence="1">
    <location>
        <begin position="25"/>
        <end position="41"/>
    </location>
</feature>
<sequence length="85" mass="10101">MAFEIKNSGKPRQVRGTTAYKYRNLYVFGVFAVSGLSWFLFEQLPSTKKLNEKIKNGYWDRTPEENYRLEMIKKNFNPDTKNLKD</sequence>
<dbReference type="OrthoDB" id="6593925at2759"/>
<reference evidence="2 3" key="1">
    <citation type="submission" date="2019-08" db="EMBL/GenBank/DDBJ databases">
        <title>Whole genome of Aphis craccivora.</title>
        <authorList>
            <person name="Voronova N.V."/>
            <person name="Shulinski R.S."/>
            <person name="Bandarenka Y.V."/>
            <person name="Zhorov D.G."/>
            <person name="Warner D."/>
        </authorList>
    </citation>
    <scope>NUCLEOTIDE SEQUENCE [LARGE SCALE GENOMIC DNA]</scope>
    <source>
        <strain evidence="2">180601</strain>
        <tissue evidence="2">Whole Body</tissue>
    </source>
</reference>
<comment type="caution">
    <text evidence="2">The sequence shown here is derived from an EMBL/GenBank/DDBJ whole genome shotgun (WGS) entry which is preliminary data.</text>
</comment>
<proteinExistence type="predicted"/>
<dbReference type="EMBL" id="VUJU01002707">
    <property type="protein sequence ID" value="KAF0760337.1"/>
    <property type="molecule type" value="Genomic_DNA"/>
</dbReference>
<evidence type="ECO:0000256" key="1">
    <source>
        <dbReference type="SAM" id="Phobius"/>
    </source>
</evidence>
<protein>
    <submittedName>
        <fullName evidence="2">Uncharacterized protein</fullName>
    </submittedName>
</protein>
<keyword evidence="1" id="KW-0812">Transmembrane</keyword>
<keyword evidence="1" id="KW-1133">Transmembrane helix</keyword>
<dbReference type="AlphaFoldDB" id="A0A6G0YRV4"/>
<evidence type="ECO:0000313" key="2">
    <source>
        <dbReference type="EMBL" id="KAF0760337.1"/>
    </source>
</evidence>
<name>A0A6G0YRV4_APHCR</name>
<evidence type="ECO:0000313" key="3">
    <source>
        <dbReference type="Proteomes" id="UP000478052"/>
    </source>
</evidence>
<feature type="non-terminal residue" evidence="2">
    <location>
        <position position="85"/>
    </location>
</feature>
<accession>A0A6G0YRV4</accession>
<keyword evidence="3" id="KW-1185">Reference proteome</keyword>
<organism evidence="2 3">
    <name type="scientific">Aphis craccivora</name>
    <name type="common">Cowpea aphid</name>
    <dbReference type="NCBI Taxonomy" id="307492"/>
    <lineage>
        <taxon>Eukaryota</taxon>
        <taxon>Metazoa</taxon>
        <taxon>Ecdysozoa</taxon>
        <taxon>Arthropoda</taxon>
        <taxon>Hexapoda</taxon>
        <taxon>Insecta</taxon>
        <taxon>Pterygota</taxon>
        <taxon>Neoptera</taxon>
        <taxon>Paraneoptera</taxon>
        <taxon>Hemiptera</taxon>
        <taxon>Sternorrhyncha</taxon>
        <taxon>Aphidomorpha</taxon>
        <taxon>Aphidoidea</taxon>
        <taxon>Aphididae</taxon>
        <taxon>Aphidini</taxon>
        <taxon>Aphis</taxon>
        <taxon>Aphis</taxon>
    </lineage>
</organism>
<keyword evidence="1" id="KW-0472">Membrane</keyword>